<evidence type="ECO:0000256" key="1">
    <source>
        <dbReference type="ARBA" id="ARBA00022617"/>
    </source>
</evidence>
<evidence type="ECO:0000256" key="2">
    <source>
        <dbReference type="ARBA" id="ARBA00022723"/>
    </source>
</evidence>
<evidence type="ECO:0000313" key="6">
    <source>
        <dbReference type="Proteomes" id="UP001626550"/>
    </source>
</evidence>
<comment type="similarity">
    <text evidence="4">Belongs to the cytochrome b5 family.</text>
</comment>
<dbReference type="InterPro" id="IPR036400">
    <property type="entry name" value="Cyt_B5-like_heme/steroid_sf"/>
</dbReference>
<evidence type="ECO:0000256" key="4">
    <source>
        <dbReference type="ARBA" id="ARBA00038168"/>
    </source>
</evidence>
<dbReference type="InterPro" id="IPR052320">
    <property type="entry name" value="Cytochrome_b5_domain"/>
</dbReference>
<comment type="caution">
    <text evidence="5">The sequence shown here is derived from an EMBL/GenBank/DDBJ whole genome shotgun (WGS) entry which is preliminary data.</text>
</comment>
<keyword evidence="1" id="KW-0349">Heme</keyword>
<accession>A0ABD2QBW7</accession>
<organism evidence="5 6">
    <name type="scientific">Cichlidogyrus casuarinus</name>
    <dbReference type="NCBI Taxonomy" id="1844966"/>
    <lineage>
        <taxon>Eukaryota</taxon>
        <taxon>Metazoa</taxon>
        <taxon>Spiralia</taxon>
        <taxon>Lophotrochozoa</taxon>
        <taxon>Platyhelminthes</taxon>
        <taxon>Monogenea</taxon>
        <taxon>Monopisthocotylea</taxon>
        <taxon>Dactylogyridea</taxon>
        <taxon>Ancyrocephalidae</taxon>
        <taxon>Cichlidogyrus</taxon>
    </lineage>
</organism>
<evidence type="ECO:0000313" key="5">
    <source>
        <dbReference type="EMBL" id="KAL3317050.1"/>
    </source>
</evidence>
<dbReference type="GO" id="GO:0046872">
    <property type="term" value="F:metal ion binding"/>
    <property type="evidence" value="ECO:0007669"/>
    <property type="project" value="UniProtKB-KW"/>
</dbReference>
<evidence type="ECO:0000256" key="3">
    <source>
        <dbReference type="ARBA" id="ARBA00023004"/>
    </source>
</evidence>
<keyword evidence="2" id="KW-0479">Metal-binding</keyword>
<keyword evidence="6" id="KW-1185">Reference proteome</keyword>
<dbReference type="PANTHER" id="PTHR21281">
    <property type="entry name" value="CYTOCHROME B5 DOMAIN-CONTAINING PROTEIN 1"/>
    <property type="match status" value="1"/>
</dbReference>
<reference evidence="5 6" key="1">
    <citation type="submission" date="2024-11" db="EMBL/GenBank/DDBJ databases">
        <title>Adaptive evolution of stress response genes in parasites aligns with host niche diversity.</title>
        <authorList>
            <person name="Hahn C."/>
            <person name="Resl P."/>
        </authorList>
    </citation>
    <scope>NUCLEOTIDE SEQUENCE [LARGE SCALE GENOMIC DNA]</scope>
    <source>
        <strain evidence="5">EGGRZ-B1_66</strain>
        <tissue evidence="5">Body</tissue>
    </source>
</reference>
<dbReference type="Gene3D" id="3.10.120.10">
    <property type="entry name" value="Cytochrome b5-like heme/steroid binding domain"/>
    <property type="match status" value="1"/>
</dbReference>
<protein>
    <submittedName>
        <fullName evidence="5">Cytochrome b5 domain-containing protein 1</fullName>
    </submittedName>
</protein>
<dbReference type="AlphaFoldDB" id="A0ABD2QBW7"/>
<dbReference type="EMBL" id="JBJKFK010000440">
    <property type="protein sequence ID" value="KAL3317050.1"/>
    <property type="molecule type" value="Genomic_DNA"/>
</dbReference>
<sequence>MKYYTLQELSRFSDRTNGHVSVFGNVLDLTSLLAKHSGDPLLRPILQHLGKDLSHWFDDKTGDVRYYIHPVTNLRVPYTPEGPFLHVPPIYPSNKWKNDYGTPWWKNTSLIVGKLANYSFDIKIVNTLTSQVNEIEVAIEDTVMDILERYLKYNSHAASYAWKYDGRLLDMFKTLEENGIEIDNRLLELNLLSPACFLPEIHLYFKDDLTEE</sequence>
<gene>
    <name evidence="5" type="primary">CYB5D1</name>
    <name evidence="5" type="ORF">Ciccas_004304</name>
</gene>
<dbReference type="SUPFAM" id="SSF55856">
    <property type="entry name" value="Cytochrome b5-like heme/steroid binding domain"/>
    <property type="match status" value="1"/>
</dbReference>
<dbReference type="Proteomes" id="UP001626550">
    <property type="component" value="Unassembled WGS sequence"/>
</dbReference>
<name>A0ABD2QBW7_9PLAT</name>
<dbReference type="PANTHER" id="PTHR21281:SF0">
    <property type="entry name" value="CYTOCHROME B5 DOMAIN-CONTAINING PROTEIN 1"/>
    <property type="match status" value="1"/>
</dbReference>
<proteinExistence type="inferred from homology"/>
<keyword evidence="3" id="KW-0408">Iron</keyword>